<dbReference type="CDD" id="cd22931">
    <property type="entry name" value="HFD_TAF6"/>
    <property type="match status" value="1"/>
</dbReference>
<sequence length="456" mass="51891">MNGLFPKDTIKITAETVGVTNLKDKVAAALANDVEYRVHEIIQEANKFMRHSKRTRLTGEDINNALRVRNVDPLYGFSLNDNSKFQRITNNQHDLFYVEDDEWEFESVISSAMPRVPTDVSFSAHWLAVEGVQPAIPHNPTPPPPLEEESKMEARKKYVPKNDDLQVKAGLPVTNNVEVKPLVQHVLSMEHQIFYEKVTKAMKSEDSRDSKTKVNVLNNLEHDTGLAQLLPYFIQFICEQIGIHVRKNFNVLEPMLKMAEALINNKSLYLEPYLHNLMPAILTCVVRRKLGLSMGEKHWSLRELAARILAKICDRYGGSYNTLQPRITRNLMSCFMDTSKSLYTHYGCIVAMGALGREVIRTILVPNLKTYGDLLSTYANDIDPIKRDAAARCYNTIVDKLAKLKETVDPLIDIELQKTPIDDLRERLEDKIGKYFADGVLRQIGDEHVIMAIINS</sequence>
<dbReference type="SUPFAM" id="SSF48371">
    <property type="entry name" value="ARM repeat"/>
    <property type="match status" value="1"/>
</dbReference>
<evidence type="ECO:0000256" key="5">
    <source>
        <dbReference type="ARBA" id="ARBA00023242"/>
    </source>
</evidence>
<dbReference type="GO" id="GO:0005669">
    <property type="term" value="C:transcription factor TFIID complex"/>
    <property type="evidence" value="ECO:0007669"/>
    <property type="project" value="InterPro"/>
</dbReference>
<dbReference type="InterPro" id="IPR037796">
    <property type="entry name" value="TAF6"/>
</dbReference>
<dbReference type="FunFam" id="1.10.20.10:FF:000033">
    <property type="entry name" value="Transcription initiation factor TFIID complex subunit"/>
    <property type="match status" value="1"/>
</dbReference>
<dbReference type="GO" id="GO:0003713">
    <property type="term" value="F:transcription coactivator activity"/>
    <property type="evidence" value="ECO:0007669"/>
    <property type="project" value="TreeGrafter"/>
</dbReference>
<dbReference type="InterPro" id="IPR009072">
    <property type="entry name" value="Histone-fold"/>
</dbReference>
<keyword evidence="3" id="KW-0805">Transcription regulation</keyword>
<dbReference type="PANTHER" id="PTHR10221">
    <property type="entry name" value="TRANSCRIPTION INITIATION FACTOR TFIID SUBUNIT 6"/>
    <property type="match status" value="1"/>
</dbReference>
<dbReference type="Gene3D" id="1.25.40.770">
    <property type="entry name" value="TAF6, C-terminal HEAT repeat domain"/>
    <property type="match status" value="1"/>
</dbReference>
<dbReference type="InterPro" id="IPR016024">
    <property type="entry name" value="ARM-type_fold"/>
</dbReference>
<dbReference type="Pfam" id="PF02969">
    <property type="entry name" value="TAF"/>
    <property type="match status" value="1"/>
</dbReference>
<dbReference type="HOGENOM" id="CLU_021711_3_0_1"/>
<dbReference type="SUPFAM" id="SSF47113">
    <property type="entry name" value="Histone-fold"/>
    <property type="match status" value="1"/>
</dbReference>
<dbReference type="InterPro" id="IPR046344">
    <property type="entry name" value="TAF6_C_sf"/>
</dbReference>
<feature type="domain" description="TATA box binding protein associated factor (TAF) histone-like fold" evidence="8">
    <location>
        <begin position="3"/>
        <end position="67"/>
    </location>
</feature>
<comment type="caution">
    <text evidence="9">The sequence shown here is derived from an EMBL/GenBank/DDBJ whole genome shotgun (WGS) entry which is preliminary data.</text>
</comment>
<evidence type="ECO:0000313" key="10">
    <source>
        <dbReference type="Proteomes" id="UP000022910"/>
    </source>
</evidence>
<dbReference type="GO" id="GO:0016251">
    <property type="term" value="F:RNA polymerase II general transcription initiation factor activity"/>
    <property type="evidence" value="ECO:0007669"/>
    <property type="project" value="InterPro"/>
</dbReference>
<evidence type="ECO:0000259" key="8">
    <source>
        <dbReference type="SMART" id="SM00803"/>
    </source>
</evidence>
<evidence type="ECO:0000256" key="2">
    <source>
        <dbReference type="ARBA" id="ARBA00007688"/>
    </source>
</evidence>
<name>A0A015L3V2_RHIIW</name>
<protein>
    <recommendedName>
        <fullName evidence="6">TBP-associated factor 6</fullName>
    </recommendedName>
    <alternativeName>
        <fullName evidence="7">Transcription initiation factor TFIID subunit 6</fullName>
    </alternativeName>
</protein>
<dbReference type="GO" id="GO:0046982">
    <property type="term" value="F:protein heterodimerization activity"/>
    <property type="evidence" value="ECO:0007669"/>
    <property type="project" value="InterPro"/>
</dbReference>
<dbReference type="SMR" id="A0A015L3V2"/>
<evidence type="ECO:0000256" key="4">
    <source>
        <dbReference type="ARBA" id="ARBA00023163"/>
    </source>
</evidence>
<dbReference type="Proteomes" id="UP000022910">
    <property type="component" value="Unassembled WGS sequence"/>
</dbReference>
<dbReference type="GO" id="GO:0000124">
    <property type="term" value="C:SAGA complex"/>
    <property type="evidence" value="ECO:0007669"/>
    <property type="project" value="InterPro"/>
</dbReference>
<accession>A0A015L3V2</accession>
<keyword evidence="4" id="KW-0804">Transcription</keyword>
<dbReference type="SMART" id="SM00803">
    <property type="entry name" value="TAF"/>
    <property type="match status" value="1"/>
</dbReference>
<dbReference type="STRING" id="1432141.A0A015L3V2"/>
<dbReference type="GO" id="GO:0046695">
    <property type="term" value="C:SLIK (SAGA-like) complex"/>
    <property type="evidence" value="ECO:0007669"/>
    <property type="project" value="InterPro"/>
</dbReference>
<dbReference type="EMBL" id="JEMT01018007">
    <property type="protein sequence ID" value="EXX67106.1"/>
    <property type="molecule type" value="Genomic_DNA"/>
</dbReference>
<keyword evidence="10" id="KW-1185">Reference proteome</keyword>
<proteinExistence type="inferred from homology"/>
<evidence type="ECO:0000256" key="6">
    <source>
        <dbReference type="ARBA" id="ARBA00076308"/>
    </source>
</evidence>
<dbReference type="Gene3D" id="1.10.20.10">
    <property type="entry name" value="Histone, subunit A"/>
    <property type="match status" value="1"/>
</dbReference>
<dbReference type="OMA" id="YFVQFIA"/>
<dbReference type="GO" id="GO:0006325">
    <property type="term" value="P:chromatin organization"/>
    <property type="evidence" value="ECO:0007669"/>
    <property type="project" value="UniProtKB-ARBA"/>
</dbReference>
<dbReference type="AlphaFoldDB" id="A0A015L3V2"/>
<dbReference type="FunFam" id="1.25.40.770:FF:000001">
    <property type="entry name" value="Transcription initiation factor TFIID subunit 6"/>
    <property type="match status" value="1"/>
</dbReference>
<evidence type="ECO:0000313" key="9">
    <source>
        <dbReference type="EMBL" id="EXX67106.1"/>
    </source>
</evidence>
<evidence type="ECO:0000256" key="3">
    <source>
        <dbReference type="ARBA" id="ARBA00023015"/>
    </source>
</evidence>
<reference evidence="9 10" key="1">
    <citation type="submission" date="2014-02" db="EMBL/GenBank/DDBJ databases">
        <title>Single nucleus genome sequencing reveals high similarity among nuclei of an endomycorrhizal fungus.</title>
        <authorList>
            <person name="Lin K."/>
            <person name="Geurts R."/>
            <person name="Zhang Z."/>
            <person name="Limpens E."/>
            <person name="Saunders D.G."/>
            <person name="Mu D."/>
            <person name="Pang E."/>
            <person name="Cao H."/>
            <person name="Cha H."/>
            <person name="Lin T."/>
            <person name="Zhou Q."/>
            <person name="Shang Y."/>
            <person name="Li Y."/>
            <person name="Ivanov S."/>
            <person name="Sharma T."/>
            <person name="Velzen R.V."/>
            <person name="Ruijter N.D."/>
            <person name="Aanen D.K."/>
            <person name="Win J."/>
            <person name="Kamoun S."/>
            <person name="Bisseling T."/>
            <person name="Huang S."/>
        </authorList>
    </citation>
    <scope>NUCLEOTIDE SEQUENCE [LARGE SCALE GENOMIC DNA]</scope>
    <source>
        <strain evidence="10">DAOM197198w</strain>
    </source>
</reference>
<dbReference type="CDD" id="cd08050">
    <property type="entry name" value="TAF6C"/>
    <property type="match status" value="1"/>
</dbReference>
<dbReference type="GO" id="GO:0051123">
    <property type="term" value="P:RNA polymerase II preinitiation complex assembly"/>
    <property type="evidence" value="ECO:0007669"/>
    <property type="project" value="TreeGrafter"/>
</dbReference>
<comment type="subcellular location">
    <subcellularLocation>
        <location evidence="1">Nucleus</location>
    </subcellularLocation>
</comment>
<keyword evidence="5" id="KW-0539">Nucleus</keyword>
<dbReference type="InterPro" id="IPR004823">
    <property type="entry name" value="TAF_TATA-bd_Histone-like_dom"/>
</dbReference>
<evidence type="ECO:0000256" key="1">
    <source>
        <dbReference type="ARBA" id="ARBA00004123"/>
    </source>
</evidence>
<comment type="similarity">
    <text evidence="2">Belongs to the TAF6 family.</text>
</comment>
<dbReference type="InterPro" id="IPR011442">
    <property type="entry name" value="TAF6_C"/>
</dbReference>
<gene>
    <name evidence="9" type="ORF">RirG_117500</name>
</gene>
<dbReference type="OrthoDB" id="361039at2759"/>
<evidence type="ECO:0000256" key="7">
    <source>
        <dbReference type="ARBA" id="ARBA00093655"/>
    </source>
</evidence>
<dbReference type="Pfam" id="PF07571">
    <property type="entry name" value="TAF6_C"/>
    <property type="match status" value="1"/>
</dbReference>
<organism evidence="9 10">
    <name type="scientific">Rhizophagus irregularis (strain DAOM 197198w)</name>
    <name type="common">Glomus intraradices</name>
    <dbReference type="NCBI Taxonomy" id="1432141"/>
    <lineage>
        <taxon>Eukaryota</taxon>
        <taxon>Fungi</taxon>
        <taxon>Fungi incertae sedis</taxon>
        <taxon>Mucoromycota</taxon>
        <taxon>Glomeromycotina</taxon>
        <taxon>Glomeromycetes</taxon>
        <taxon>Glomerales</taxon>
        <taxon>Glomeraceae</taxon>
        <taxon>Rhizophagus</taxon>
    </lineage>
</organism>
<dbReference type="PANTHER" id="PTHR10221:SF9">
    <property type="entry name" value="TRANSCRIPTION INITIATION FACTOR TFIID SUBUNIT 6"/>
    <property type="match status" value="1"/>
</dbReference>